<dbReference type="Proteomes" id="UP000789366">
    <property type="component" value="Unassembled WGS sequence"/>
</dbReference>
<reference evidence="1" key="1">
    <citation type="submission" date="2021-06" db="EMBL/GenBank/DDBJ databases">
        <authorList>
            <person name="Kallberg Y."/>
            <person name="Tangrot J."/>
            <person name="Rosling A."/>
        </authorList>
    </citation>
    <scope>NUCLEOTIDE SEQUENCE</scope>
    <source>
        <strain evidence="1">28 12/20/2015</strain>
    </source>
</reference>
<comment type="caution">
    <text evidence="1">The sequence shown here is derived from an EMBL/GenBank/DDBJ whole genome shotgun (WGS) entry which is preliminary data.</text>
</comment>
<keyword evidence="2" id="KW-1185">Reference proteome</keyword>
<organism evidence="1 2">
    <name type="scientific">Cetraspora pellucida</name>
    <dbReference type="NCBI Taxonomy" id="1433469"/>
    <lineage>
        <taxon>Eukaryota</taxon>
        <taxon>Fungi</taxon>
        <taxon>Fungi incertae sedis</taxon>
        <taxon>Mucoromycota</taxon>
        <taxon>Glomeromycotina</taxon>
        <taxon>Glomeromycetes</taxon>
        <taxon>Diversisporales</taxon>
        <taxon>Gigasporaceae</taxon>
        <taxon>Cetraspora</taxon>
    </lineage>
</organism>
<name>A0ACA9NX74_9GLOM</name>
<feature type="non-terminal residue" evidence="1">
    <location>
        <position position="164"/>
    </location>
</feature>
<evidence type="ECO:0000313" key="1">
    <source>
        <dbReference type="EMBL" id="CAG8679918.1"/>
    </source>
</evidence>
<dbReference type="EMBL" id="CAJVPW010018076">
    <property type="protein sequence ID" value="CAG8679918.1"/>
    <property type="molecule type" value="Genomic_DNA"/>
</dbReference>
<protein>
    <submittedName>
        <fullName evidence="1">1967_t:CDS:1</fullName>
    </submittedName>
</protein>
<proteinExistence type="predicted"/>
<accession>A0ACA9NX74</accession>
<gene>
    <name evidence="1" type="ORF">SPELUC_LOCUS10099</name>
</gene>
<sequence>MPELMEKIFNNLNNEFYSLYSCALVSRHWCEMSIPILWRDPFSSYKSLMFITRYFASLNEMEKLGLKRYGIIIDFANTLFDYASFLKVLNLHRLCSNVYHWIPNQSRNTMLVVNIVNLLLKIFIKSGATLSTLNLRANSIEIKPDVIYLLEQNKCFLSQLKDVT</sequence>
<evidence type="ECO:0000313" key="2">
    <source>
        <dbReference type="Proteomes" id="UP000789366"/>
    </source>
</evidence>